<dbReference type="AlphaFoldDB" id="A0A1E5Q6G3"/>
<dbReference type="InterPro" id="IPR036087">
    <property type="entry name" value="Nict_dMeBzImd_PRibTrfase_sf"/>
</dbReference>
<evidence type="ECO:0000313" key="12">
    <source>
        <dbReference type="Proteomes" id="UP000095347"/>
    </source>
</evidence>
<evidence type="ECO:0000256" key="3">
    <source>
        <dbReference type="ARBA" id="ARBA00011991"/>
    </source>
</evidence>
<evidence type="ECO:0000256" key="1">
    <source>
        <dbReference type="ARBA" id="ARBA00005049"/>
    </source>
</evidence>
<evidence type="ECO:0000256" key="2">
    <source>
        <dbReference type="ARBA" id="ARBA00007110"/>
    </source>
</evidence>
<keyword evidence="7 10" id="KW-0808">Transferase</keyword>
<gene>
    <name evidence="10" type="primary">cobT</name>
    <name evidence="11" type="ORF">BEN30_12065</name>
</gene>
<accession>A0A1E5Q6G3</accession>
<dbReference type="PANTHER" id="PTHR43463">
    <property type="entry name" value="NICOTINATE-NUCLEOTIDE--DIMETHYLBENZIMIDAZOLE PHOSPHORIBOSYLTRANSFERASE"/>
    <property type="match status" value="1"/>
</dbReference>
<dbReference type="PANTHER" id="PTHR43463:SF1">
    <property type="entry name" value="NICOTINATE-NUCLEOTIDE--DIMETHYLBENZIMIDAZOLE PHOSPHORIBOSYLTRANSFERASE"/>
    <property type="match status" value="1"/>
</dbReference>
<comment type="similarity">
    <text evidence="2 10">Belongs to the CobT family.</text>
</comment>
<reference evidence="12" key="1">
    <citation type="submission" date="2016-07" db="EMBL/GenBank/DDBJ databases">
        <authorList>
            <person name="Florea S."/>
            <person name="Webb J.S."/>
            <person name="Jaromczyk J."/>
            <person name="Schardl C.L."/>
        </authorList>
    </citation>
    <scope>NUCLEOTIDE SEQUENCE [LARGE SCALE GENOMIC DNA]</scope>
    <source>
        <strain evidence="12">MV-1</strain>
    </source>
</reference>
<comment type="function">
    <text evidence="10">Catalyzes the synthesis of alpha-ribazole-5'-phosphate from nicotinate mononucleotide (NAMN) and 5,6-dimethylbenzimidazole (DMB).</text>
</comment>
<keyword evidence="12" id="KW-1185">Reference proteome</keyword>
<dbReference type="GO" id="GO:0008939">
    <property type="term" value="F:nicotinate-nucleotide-dimethylbenzimidazole phosphoribosyltransferase activity"/>
    <property type="evidence" value="ECO:0007669"/>
    <property type="project" value="UniProtKB-UniRule"/>
</dbReference>
<proteinExistence type="inferred from homology"/>
<feature type="active site" description="Proton acceptor" evidence="10">
    <location>
        <position position="308"/>
    </location>
</feature>
<dbReference type="NCBIfam" id="NF000996">
    <property type="entry name" value="PRK00105.1"/>
    <property type="match status" value="1"/>
</dbReference>
<organism evidence="11 12">
    <name type="scientific">Magnetovibrio blakemorei</name>
    <dbReference type="NCBI Taxonomy" id="28181"/>
    <lineage>
        <taxon>Bacteria</taxon>
        <taxon>Pseudomonadati</taxon>
        <taxon>Pseudomonadota</taxon>
        <taxon>Alphaproteobacteria</taxon>
        <taxon>Rhodospirillales</taxon>
        <taxon>Magnetovibrionaceae</taxon>
        <taxon>Magnetovibrio</taxon>
    </lineage>
</organism>
<dbReference type="CDD" id="cd02439">
    <property type="entry name" value="DMB-PRT_CobT"/>
    <property type="match status" value="1"/>
</dbReference>
<evidence type="ECO:0000256" key="5">
    <source>
        <dbReference type="ARBA" id="ARBA00022573"/>
    </source>
</evidence>
<dbReference type="SUPFAM" id="SSF52733">
    <property type="entry name" value="Nicotinate mononucleotide:5,6-dimethylbenzimidazole phosphoribosyltransferase (CobT)"/>
    <property type="match status" value="1"/>
</dbReference>
<comment type="pathway">
    <text evidence="1 10">Nucleoside biosynthesis; alpha-ribazole biosynthesis; alpha-ribazole from 5,6-dimethylbenzimidazole: step 1/2.</text>
</comment>
<evidence type="ECO:0000256" key="8">
    <source>
        <dbReference type="ARBA" id="ARBA00030686"/>
    </source>
</evidence>
<dbReference type="EC" id="2.4.2.21" evidence="3 10"/>
<dbReference type="Proteomes" id="UP000095347">
    <property type="component" value="Unassembled WGS sequence"/>
</dbReference>
<protein>
    <recommendedName>
        <fullName evidence="4 10">Nicotinate-nucleotide--dimethylbenzimidazole phosphoribosyltransferase</fullName>
        <shortName evidence="10">NN:DBI PRT</shortName>
        <ecNumber evidence="3 10">2.4.2.21</ecNumber>
    </recommendedName>
    <alternativeName>
        <fullName evidence="8 10">N(1)-alpha-phosphoribosyltransferase</fullName>
    </alternativeName>
</protein>
<evidence type="ECO:0000313" key="11">
    <source>
        <dbReference type="EMBL" id="OEJ66517.1"/>
    </source>
</evidence>
<dbReference type="STRING" id="28181.BEN30_12065"/>
<dbReference type="EMBL" id="MCGG01000032">
    <property type="protein sequence ID" value="OEJ66517.1"/>
    <property type="molecule type" value="Genomic_DNA"/>
</dbReference>
<dbReference type="GO" id="GO:0009236">
    <property type="term" value="P:cobalamin biosynthetic process"/>
    <property type="evidence" value="ECO:0007669"/>
    <property type="project" value="UniProtKB-UniRule"/>
</dbReference>
<dbReference type="Gene3D" id="1.10.1610.10">
    <property type="match status" value="1"/>
</dbReference>
<dbReference type="InterPro" id="IPR003200">
    <property type="entry name" value="Nict_dMeBzImd_PRibTrfase"/>
</dbReference>
<evidence type="ECO:0000256" key="10">
    <source>
        <dbReference type="HAMAP-Rule" id="MF_00230"/>
    </source>
</evidence>
<dbReference type="OrthoDB" id="9781491at2"/>
<comment type="catalytic activity">
    <reaction evidence="9 10">
        <text>5,6-dimethylbenzimidazole + nicotinate beta-D-ribonucleotide = alpha-ribazole 5'-phosphate + nicotinate + H(+)</text>
        <dbReference type="Rhea" id="RHEA:11196"/>
        <dbReference type="ChEBI" id="CHEBI:15378"/>
        <dbReference type="ChEBI" id="CHEBI:15890"/>
        <dbReference type="ChEBI" id="CHEBI:32544"/>
        <dbReference type="ChEBI" id="CHEBI:57502"/>
        <dbReference type="ChEBI" id="CHEBI:57918"/>
        <dbReference type="EC" id="2.4.2.21"/>
    </reaction>
</comment>
<keyword evidence="5 10" id="KW-0169">Cobalamin biosynthesis</keyword>
<evidence type="ECO:0000256" key="9">
    <source>
        <dbReference type="ARBA" id="ARBA00047340"/>
    </source>
</evidence>
<evidence type="ECO:0000256" key="7">
    <source>
        <dbReference type="ARBA" id="ARBA00022679"/>
    </source>
</evidence>
<dbReference type="Gene3D" id="3.40.50.10210">
    <property type="match status" value="1"/>
</dbReference>
<dbReference type="InterPro" id="IPR023195">
    <property type="entry name" value="Nict_dMeBzImd_PRibTrfase_N"/>
</dbReference>
<evidence type="ECO:0000256" key="6">
    <source>
        <dbReference type="ARBA" id="ARBA00022676"/>
    </source>
</evidence>
<evidence type="ECO:0000256" key="4">
    <source>
        <dbReference type="ARBA" id="ARBA00015486"/>
    </source>
</evidence>
<dbReference type="InterPro" id="IPR017846">
    <property type="entry name" value="Nict_dMeBzImd_PRibTrfase_bact"/>
</dbReference>
<comment type="caution">
    <text evidence="11">The sequence shown here is derived from an EMBL/GenBank/DDBJ whole genome shotgun (WGS) entry which is preliminary data.</text>
</comment>
<keyword evidence="6 10" id="KW-0328">Glycosyltransferase</keyword>
<dbReference type="HAMAP" id="MF_00230">
    <property type="entry name" value="CobT"/>
    <property type="match status" value="1"/>
</dbReference>
<dbReference type="NCBIfam" id="TIGR03160">
    <property type="entry name" value="cobT_DBIPRT"/>
    <property type="match status" value="1"/>
</dbReference>
<dbReference type="RefSeq" id="WP_069958332.1">
    <property type="nucleotide sequence ID" value="NZ_MCGG01000032.1"/>
</dbReference>
<dbReference type="UniPathway" id="UPA00061">
    <property type="reaction ID" value="UER00516"/>
</dbReference>
<sequence length="344" mass="36091">MNKMPTINTLDDVRQILTELPGPDLEAAGAAKMREPQLTKPAGSLGRLEQLAAWTATWQGRYPPRMKNPTAHVFAGNHGVVAQGVSAFPQDVTKQMVANFERGGAAINQMCKALGVNLCVEQMDLDNPTQDFTENPAMTDTECAAAIAFGMNVVDETSDVACLGEMGIGNTTASAAICLALFGGSSLQWCGPGTGLDKPGIGRKAEVIGIGVKLYKGHMHDGLDVMRCLGGREMAAITGAIIGARLKKVPVMLDGFVSTTAAAVLPSLNKRALDHCKVGHVSQEPGHKILLEKLGKVALQDQNMRLGECTGAVLAVALLKAAVACHNDMATFAEASVSTKSAEN</sequence>
<dbReference type="Pfam" id="PF02277">
    <property type="entry name" value="DBI_PRT"/>
    <property type="match status" value="1"/>
</dbReference>
<name>A0A1E5Q6G3_9PROT</name>